<dbReference type="PANTHER" id="PTHR34070:SF1">
    <property type="entry name" value="DNA ALKYLATION REPAIR PROTEIN"/>
    <property type="match status" value="1"/>
</dbReference>
<dbReference type="Proteomes" id="UP000224563">
    <property type="component" value="Unassembled WGS sequence"/>
</dbReference>
<gene>
    <name evidence="1" type="ORF">CSX02_03285</name>
</gene>
<dbReference type="RefSeq" id="WP_099385629.1">
    <property type="nucleotide sequence ID" value="NZ_JANSWH010000081.1"/>
</dbReference>
<evidence type="ECO:0000313" key="1">
    <source>
        <dbReference type="EMBL" id="PHU38317.1"/>
    </source>
</evidence>
<dbReference type="PANTHER" id="PTHR34070">
    <property type="entry name" value="ARMADILLO-TYPE FOLD"/>
    <property type="match status" value="1"/>
</dbReference>
<comment type="caution">
    <text evidence="1">The sequence shown here is derived from an EMBL/GenBank/DDBJ whole genome shotgun (WGS) entry which is preliminary data.</text>
</comment>
<reference evidence="1 2" key="1">
    <citation type="submission" date="2017-10" db="EMBL/GenBank/DDBJ databases">
        <title>Resolving the taxonomy of Roseburia spp., Eubacterium rectale and Agathobacter spp. through phylogenomic analysis.</title>
        <authorList>
            <person name="Sheridan P.O."/>
            <person name="Walker A.W."/>
            <person name="Duncan S.H."/>
            <person name="Scott K.P."/>
            <person name="Toole P.W.O."/>
            <person name="Luis P."/>
            <person name="Flint H.J."/>
        </authorList>
    </citation>
    <scope>NUCLEOTIDE SEQUENCE [LARGE SCALE GENOMIC DNA]</scope>
    <source>
        <strain evidence="1 2">JK623</strain>
    </source>
</reference>
<dbReference type="SUPFAM" id="SSF48371">
    <property type="entry name" value="ARM repeat"/>
    <property type="match status" value="1"/>
</dbReference>
<accession>A0A2G3E4U8</accession>
<sequence length="223" mass="26742">MTVIDRLVAARDETYRTFQVKLVPNIDADKIIGVRTPELRKIAKEVFASEDCDAFLQTLPHTYYEENLIHFFIVAMIRDFDTCIQKVEAFLPYVDCWPLSDQATPKCFKKNHERLLPYIKKWIASEHVYTARFGMRMLMNEFLDEDFREEYPELVAEKNGEDYYLKMMIAWYFATALAKQYDKTIPYLEKHRLEDWVHRKTIQKAIESYRVSDEHKKYLLTLR</sequence>
<reference evidence="1 2" key="2">
    <citation type="submission" date="2017-10" db="EMBL/GenBank/DDBJ databases">
        <authorList>
            <person name="Banno H."/>
            <person name="Chua N.-H."/>
        </authorList>
    </citation>
    <scope>NUCLEOTIDE SEQUENCE [LARGE SCALE GENOMIC DNA]</scope>
    <source>
        <strain evidence="1 2">JK623</strain>
    </source>
</reference>
<dbReference type="CDD" id="cd06561">
    <property type="entry name" value="AlkD_like"/>
    <property type="match status" value="1"/>
</dbReference>
<dbReference type="EMBL" id="PDYG01000011">
    <property type="protein sequence ID" value="PHU38317.1"/>
    <property type="molecule type" value="Genomic_DNA"/>
</dbReference>
<dbReference type="AlphaFoldDB" id="A0A2G3E4U8"/>
<dbReference type="InterPro" id="IPR016024">
    <property type="entry name" value="ARM-type_fold"/>
</dbReference>
<dbReference type="InterPro" id="IPR014825">
    <property type="entry name" value="DNA_alkylation"/>
</dbReference>
<evidence type="ECO:0000313" key="2">
    <source>
        <dbReference type="Proteomes" id="UP000224563"/>
    </source>
</evidence>
<dbReference type="Gene3D" id="1.25.10.90">
    <property type="match status" value="1"/>
</dbReference>
<protein>
    <submittedName>
        <fullName evidence="1">DNA alkylation repair protein</fullName>
    </submittedName>
</protein>
<proteinExistence type="predicted"/>
<name>A0A2G3E4U8_9FIRM</name>
<organism evidence="1 2">
    <name type="scientific">Agathobacter ruminis</name>
    <dbReference type="NCBI Taxonomy" id="1712665"/>
    <lineage>
        <taxon>Bacteria</taxon>
        <taxon>Bacillati</taxon>
        <taxon>Bacillota</taxon>
        <taxon>Clostridia</taxon>
        <taxon>Lachnospirales</taxon>
        <taxon>Lachnospiraceae</taxon>
        <taxon>Agathobacter</taxon>
    </lineage>
</organism>
<dbReference type="Pfam" id="PF08713">
    <property type="entry name" value="DNA_alkylation"/>
    <property type="match status" value="1"/>
</dbReference>
<keyword evidence="2" id="KW-1185">Reference proteome</keyword>